<dbReference type="EnsemblMetazoa" id="CJA25130b.1">
    <property type="protein sequence ID" value="CJA25130b.1"/>
    <property type="gene ID" value="WBGene00180702"/>
</dbReference>
<keyword evidence="2" id="KW-1185">Reference proteome</keyword>
<name>A0A8R1I666_CAEJA</name>
<accession>A0A8R1I666</accession>
<evidence type="ECO:0000313" key="2">
    <source>
        <dbReference type="Proteomes" id="UP000005237"/>
    </source>
</evidence>
<reference evidence="1" key="2">
    <citation type="submission" date="2022-06" db="UniProtKB">
        <authorList>
            <consortium name="EnsemblMetazoa"/>
        </authorList>
    </citation>
    <scope>IDENTIFICATION</scope>
    <source>
        <strain evidence="1">DF5081</strain>
    </source>
</reference>
<protein>
    <recommendedName>
        <fullName evidence="3">Active regulator of SIRT1</fullName>
    </recommendedName>
</protein>
<dbReference type="Proteomes" id="UP000005237">
    <property type="component" value="Unassembled WGS sequence"/>
</dbReference>
<reference evidence="2" key="1">
    <citation type="submission" date="2010-08" db="EMBL/GenBank/DDBJ databases">
        <authorList>
            <consortium name="Caenorhabditis japonica Sequencing Consortium"/>
            <person name="Wilson R.K."/>
        </authorList>
    </citation>
    <scope>NUCLEOTIDE SEQUENCE [LARGE SCALE GENOMIC DNA]</scope>
    <source>
        <strain evidence="2">DF5081</strain>
    </source>
</reference>
<proteinExistence type="predicted"/>
<dbReference type="AlphaFoldDB" id="A0A8R1I666"/>
<evidence type="ECO:0008006" key="3">
    <source>
        <dbReference type="Google" id="ProtNLM"/>
    </source>
</evidence>
<sequence length="206" mass="23493">MSEELLQKFLKSIEQEDGITEVGKKKKKCKRVAERENVKTVLQAASKGHVQLSAEESYIVQKPSTSKGTDYIDDRLASQGFSLIDQARSYKPKDLKKRNLKYMKYQEGRRLDPKKGRVIVAAHMKTKADLKDLRKQKKVVVANAQTRMDANEEAQLYLQVSVKEPRRLLPGQKKKQKSKSVFSDADFAQVAHVAKRVNSMSDHSFL</sequence>
<organism evidence="1 2">
    <name type="scientific">Caenorhabditis japonica</name>
    <dbReference type="NCBI Taxonomy" id="281687"/>
    <lineage>
        <taxon>Eukaryota</taxon>
        <taxon>Metazoa</taxon>
        <taxon>Ecdysozoa</taxon>
        <taxon>Nematoda</taxon>
        <taxon>Chromadorea</taxon>
        <taxon>Rhabditida</taxon>
        <taxon>Rhabditina</taxon>
        <taxon>Rhabditomorpha</taxon>
        <taxon>Rhabditoidea</taxon>
        <taxon>Rhabditidae</taxon>
        <taxon>Peloderinae</taxon>
        <taxon>Caenorhabditis</taxon>
    </lineage>
</organism>
<evidence type="ECO:0000313" key="1">
    <source>
        <dbReference type="EnsemblMetazoa" id="CJA25130b.1"/>
    </source>
</evidence>